<accession>A0ABQ2JVB4</accession>
<proteinExistence type="inferred from homology"/>
<dbReference type="SUPFAM" id="SSF52141">
    <property type="entry name" value="Uracil-DNA glycosylase-like"/>
    <property type="match status" value="1"/>
</dbReference>
<evidence type="ECO:0000256" key="6">
    <source>
        <dbReference type="ARBA" id="ARBA00022801"/>
    </source>
</evidence>
<dbReference type="RefSeq" id="WP_188822276.1">
    <property type="nucleotide sequence ID" value="NZ_BMLK01000023.1"/>
</dbReference>
<dbReference type="InterPro" id="IPR005273">
    <property type="entry name" value="Ura-DNA_glyco_family4"/>
</dbReference>
<reference evidence="12" key="1">
    <citation type="journal article" date="2019" name="Int. J. Syst. Evol. Microbiol.">
        <title>The Global Catalogue of Microorganisms (GCM) 10K type strain sequencing project: providing services to taxonomists for standard genome sequencing and annotation.</title>
        <authorList>
            <consortium name="The Broad Institute Genomics Platform"/>
            <consortium name="The Broad Institute Genome Sequencing Center for Infectious Disease"/>
            <person name="Wu L."/>
            <person name="Ma J."/>
        </authorList>
    </citation>
    <scope>NUCLEOTIDE SEQUENCE [LARGE SCALE GENOMIC DNA]</scope>
    <source>
        <strain evidence="12">CGMCC 1.6784</strain>
    </source>
</reference>
<gene>
    <name evidence="11" type="ORF">GCM10011349_38160</name>
</gene>
<keyword evidence="8" id="KW-0411">Iron-sulfur</keyword>
<organism evidence="11 12">
    <name type="scientific">Novosphingobium indicum</name>
    <dbReference type="NCBI Taxonomy" id="462949"/>
    <lineage>
        <taxon>Bacteria</taxon>
        <taxon>Pseudomonadati</taxon>
        <taxon>Pseudomonadota</taxon>
        <taxon>Alphaproteobacteria</taxon>
        <taxon>Sphingomonadales</taxon>
        <taxon>Sphingomonadaceae</taxon>
        <taxon>Novosphingobium</taxon>
    </lineage>
</organism>
<dbReference type="Pfam" id="PF03167">
    <property type="entry name" value="UDG"/>
    <property type="match status" value="1"/>
</dbReference>
<comment type="similarity">
    <text evidence="1">Belongs to the uracil-DNA glycosylase (UDG) superfamily. Type 4 (UDGa) family.</text>
</comment>
<evidence type="ECO:0000256" key="3">
    <source>
        <dbReference type="ARBA" id="ARBA00022485"/>
    </source>
</evidence>
<keyword evidence="7" id="KW-0408">Iron</keyword>
<evidence type="ECO:0000256" key="8">
    <source>
        <dbReference type="ARBA" id="ARBA00023014"/>
    </source>
</evidence>
<dbReference type="NCBIfam" id="TIGR03914">
    <property type="entry name" value="UDG_fam_dom"/>
    <property type="match status" value="1"/>
</dbReference>
<evidence type="ECO:0000259" key="10">
    <source>
        <dbReference type="SMART" id="SM00986"/>
    </source>
</evidence>
<keyword evidence="9" id="KW-0234">DNA repair</keyword>
<evidence type="ECO:0000256" key="2">
    <source>
        <dbReference type="ARBA" id="ARBA00019403"/>
    </source>
</evidence>
<evidence type="ECO:0000256" key="5">
    <source>
        <dbReference type="ARBA" id="ARBA00022763"/>
    </source>
</evidence>
<dbReference type="SMART" id="SM00987">
    <property type="entry name" value="UreE_C"/>
    <property type="match status" value="1"/>
</dbReference>
<dbReference type="PANTHER" id="PTHR33693">
    <property type="entry name" value="TYPE-5 URACIL-DNA GLYCOSYLASE"/>
    <property type="match status" value="1"/>
</dbReference>
<dbReference type="Pfam" id="PF13566">
    <property type="entry name" value="DUF4130"/>
    <property type="match status" value="1"/>
</dbReference>
<sequence>MTPARKIAERVHVELDAPDDFAGWRERARALVAAHIAPEHVSWSVAGGTTGDLFATMASAPPPEANPAALVRASARFLDLAKTALLHRAPERFSLLYDLLWRLQANRHLMDDAADGQVRELERLARTVRRDIHKMRAFVRFRSMRDETGGERFVAWFEPEHHIVRANAAFFVDRFANQQWSILTPSLSLHWDGSALQEGPAARREDAPDHDATEAAWQRYYASIFNPARLKVSAMLKEMPRKYWKNMPETRLIPDLIAGAQAREAAMIAIAGEDIASSPMPANLADIAEGISDCSRCPIGCNGTRAVPGEGPTQARLLILGEQPGDTEETMGRPFVGPAGAVLDRHLAEAGIDRSAAYLTNAVKHFKFLPRGKKRLHQNPSAREIDHCRWWLDAERALVRPDWILALGASAGRALLGRTPSVGRERGVPVPLPDGTHMLLTAHPSYLLRLEGDARERETARFVQDLKVLAEALSSQHWRPELRQAAERISTSG</sequence>
<dbReference type="PANTHER" id="PTHR33693:SF9">
    <property type="entry name" value="TYPE-4 URACIL-DNA GLYCOSYLASE"/>
    <property type="match status" value="1"/>
</dbReference>
<feature type="domain" description="Uracil-DNA glycosylase-like" evidence="10">
    <location>
        <begin position="308"/>
        <end position="467"/>
    </location>
</feature>
<keyword evidence="3" id="KW-0004">4Fe-4S</keyword>
<evidence type="ECO:0000256" key="9">
    <source>
        <dbReference type="ARBA" id="ARBA00023204"/>
    </source>
</evidence>
<evidence type="ECO:0000256" key="4">
    <source>
        <dbReference type="ARBA" id="ARBA00022723"/>
    </source>
</evidence>
<evidence type="ECO:0000256" key="7">
    <source>
        <dbReference type="ARBA" id="ARBA00023004"/>
    </source>
</evidence>
<dbReference type="Proteomes" id="UP000605099">
    <property type="component" value="Unassembled WGS sequence"/>
</dbReference>
<dbReference type="InterPro" id="IPR051536">
    <property type="entry name" value="UDG_Type-4/5"/>
</dbReference>
<dbReference type="InterPro" id="IPR036895">
    <property type="entry name" value="Uracil-DNA_glycosylase-like_sf"/>
</dbReference>
<comment type="caution">
    <text evidence="11">The sequence shown here is derived from an EMBL/GenBank/DDBJ whole genome shotgun (WGS) entry which is preliminary data.</text>
</comment>
<dbReference type="SMART" id="SM00986">
    <property type="entry name" value="UDG"/>
    <property type="match status" value="1"/>
</dbReference>
<dbReference type="EMBL" id="BMLK01000023">
    <property type="protein sequence ID" value="GGN58510.1"/>
    <property type="molecule type" value="Genomic_DNA"/>
</dbReference>
<dbReference type="InterPro" id="IPR005122">
    <property type="entry name" value="Uracil-DNA_glycosylase-like"/>
</dbReference>
<evidence type="ECO:0000313" key="12">
    <source>
        <dbReference type="Proteomes" id="UP000605099"/>
    </source>
</evidence>
<keyword evidence="5" id="KW-0227">DNA damage</keyword>
<keyword evidence="6" id="KW-0378">Hydrolase</keyword>
<evidence type="ECO:0000313" key="11">
    <source>
        <dbReference type="EMBL" id="GGN58510.1"/>
    </source>
</evidence>
<dbReference type="Gene3D" id="3.40.470.10">
    <property type="entry name" value="Uracil-DNA glycosylase-like domain"/>
    <property type="match status" value="1"/>
</dbReference>
<evidence type="ECO:0000256" key="1">
    <source>
        <dbReference type="ARBA" id="ARBA00006521"/>
    </source>
</evidence>
<dbReference type="NCBIfam" id="TIGR03915">
    <property type="entry name" value="SAM_7_link_chp"/>
    <property type="match status" value="1"/>
</dbReference>
<dbReference type="CDD" id="cd10030">
    <property type="entry name" value="UDG-F4_TTUDGA_SPO1dp_like"/>
    <property type="match status" value="1"/>
</dbReference>
<dbReference type="InterPro" id="IPR025404">
    <property type="entry name" value="DUF4130"/>
</dbReference>
<name>A0ABQ2JVB4_9SPHN</name>
<keyword evidence="12" id="KW-1185">Reference proteome</keyword>
<keyword evidence="4" id="KW-0479">Metal-binding</keyword>
<protein>
    <recommendedName>
        <fullName evidence="2">Type-4 uracil-DNA glycosylase</fullName>
    </recommendedName>
</protein>
<dbReference type="InterPro" id="IPR023875">
    <property type="entry name" value="DNA_repair_put"/>
</dbReference>